<dbReference type="InterPro" id="IPR021346">
    <property type="entry name" value="Tma16"/>
</dbReference>
<keyword evidence="6" id="KW-0965">Cell junction</keyword>
<organism evidence="11 12">
    <name type="scientific">Synchytrium endobioticum</name>
    <dbReference type="NCBI Taxonomy" id="286115"/>
    <lineage>
        <taxon>Eukaryota</taxon>
        <taxon>Fungi</taxon>
        <taxon>Fungi incertae sedis</taxon>
        <taxon>Chytridiomycota</taxon>
        <taxon>Chytridiomycota incertae sedis</taxon>
        <taxon>Chytridiomycetes</taxon>
        <taxon>Synchytriales</taxon>
        <taxon>Synchytriaceae</taxon>
        <taxon>Synchytrium</taxon>
    </lineage>
</organism>
<accession>A0A507CP16</accession>
<evidence type="ECO:0000313" key="12">
    <source>
        <dbReference type="Proteomes" id="UP000317494"/>
    </source>
</evidence>
<keyword evidence="12" id="KW-1185">Reference proteome</keyword>
<keyword evidence="7 9" id="KW-0175">Coiled coil</keyword>
<dbReference type="InterPro" id="IPR038356">
    <property type="entry name" value="Tma16_sf"/>
</dbReference>
<dbReference type="Pfam" id="PF11176">
    <property type="entry name" value="Tma16"/>
    <property type="match status" value="1"/>
</dbReference>
<feature type="coiled-coil region" evidence="9">
    <location>
        <begin position="589"/>
        <end position="651"/>
    </location>
</feature>
<reference evidence="11 12" key="1">
    <citation type="journal article" date="2019" name="Sci. Rep.">
        <title>Comparative genomics of chytrid fungi reveal insights into the obligate biotrophic and pathogenic lifestyle of Synchytrium endobioticum.</title>
        <authorList>
            <person name="van de Vossenberg B.T.L.H."/>
            <person name="Warris S."/>
            <person name="Nguyen H.D.T."/>
            <person name="van Gent-Pelzer M.P.E."/>
            <person name="Joly D.L."/>
            <person name="van de Geest H.C."/>
            <person name="Bonants P.J.M."/>
            <person name="Smith D.S."/>
            <person name="Levesque C.A."/>
            <person name="van der Lee T.A.J."/>
        </authorList>
    </citation>
    <scope>NUCLEOTIDE SEQUENCE [LARGE SCALE GENOMIC DNA]</scope>
    <source>
        <strain evidence="11 12">MB42</strain>
    </source>
</reference>
<dbReference type="PANTHER" id="PTHR46507">
    <property type="entry name" value="AFADIN- AND ALPHA-ACTININ-BINDING PROTEIN"/>
    <property type="match status" value="1"/>
</dbReference>
<dbReference type="PANTHER" id="PTHR46507:SF4">
    <property type="entry name" value="SSX FAMILY MEMBER 2 INTERACTING PROTEIN"/>
    <property type="match status" value="1"/>
</dbReference>
<feature type="compositionally biased region" description="Basic and acidic residues" evidence="10">
    <location>
        <begin position="346"/>
        <end position="365"/>
    </location>
</feature>
<proteinExistence type="inferred from homology"/>
<evidence type="ECO:0000256" key="6">
    <source>
        <dbReference type="ARBA" id="ARBA00022949"/>
    </source>
</evidence>
<evidence type="ECO:0000256" key="8">
    <source>
        <dbReference type="ARBA" id="ARBA00023212"/>
    </source>
</evidence>
<dbReference type="STRING" id="286115.A0A507CP16"/>
<protein>
    <submittedName>
        <fullName evidence="11">Uncharacterized protein</fullName>
    </submittedName>
</protein>
<gene>
    <name evidence="11" type="ORF">SeMB42_g05832</name>
</gene>
<comment type="subcellular location">
    <subcellularLocation>
        <location evidence="1">Cell junction</location>
    </subcellularLocation>
    <subcellularLocation>
        <location evidence="2">Cytoplasm</location>
        <location evidence="2">Cytoskeleton</location>
        <location evidence="2">Microtubule organizing center</location>
        <location evidence="2">Centrosome</location>
    </subcellularLocation>
</comment>
<dbReference type="Gene3D" id="1.20.1440.170">
    <property type="entry name" value="Translation machinery-associated protein 16-like"/>
    <property type="match status" value="1"/>
</dbReference>
<feature type="compositionally biased region" description="Polar residues" evidence="10">
    <location>
        <begin position="660"/>
        <end position="677"/>
    </location>
</feature>
<feature type="compositionally biased region" description="Polar residues" evidence="10">
    <location>
        <begin position="366"/>
        <end position="385"/>
    </location>
</feature>
<keyword evidence="4" id="KW-0963">Cytoplasm</keyword>
<dbReference type="EMBL" id="QEAN01000296">
    <property type="protein sequence ID" value="TPX40889.1"/>
    <property type="molecule type" value="Genomic_DNA"/>
</dbReference>
<dbReference type="GO" id="GO:0036064">
    <property type="term" value="C:ciliary basal body"/>
    <property type="evidence" value="ECO:0007669"/>
    <property type="project" value="TreeGrafter"/>
</dbReference>
<evidence type="ECO:0000313" key="11">
    <source>
        <dbReference type="EMBL" id="TPX40889.1"/>
    </source>
</evidence>
<dbReference type="VEuPathDB" id="FungiDB:SeMB42_g05832"/>
<feature type="compositionally biased region" description="Low complexity" evidence="10">
    <location>
        <begin position="392"/>
        <end position="409"/>
    </location>
</feature>
<dbReference type="GO" id="GO:0007155">
    <property type="term" value="P:cell adhesion"/>
    <property type="evidence" value="ECO:0007669"/>
    <property type="project" value="UniProtKB-KW"/>
</dbReference>
<evidence type="ECO:0000256" key="4">
    <source>
        <dbReference type="ARBA" id="ARBA00022490"/>
    </source>
</evidence>
<evidence type="ECO:0000256" key="7">
    <source>
        <dbReference type="ARBA" id="ARBA00023054"/>
    </source>
</evidence>
<keyword evidence="8" id="KW-0206">Cytoskeleton</keyword>
<dbReference type="Pfam" id="PF11559">
    <property type="entry name" value="ADIP"/>
    <property type="match status" value="1"/>
</dbReference>
<keyword evidence="5" id="KW-0130">Cell adhesion</keyword>
<feature type="compositionally biased region" description="Polar residues" evidence="10">
    <location>
        <begin position="699"/>
        <end position="709"/>
    </location>
</feature>
<evidence type="ECO:0000256" key="9">
    <source>
        <dbReference type="SAM" id="Coils"/>
    </source>
</evidence>
<evidence type="ECO:0000256" key="1">
    <source>
        <dbReference type="ARBA" id="ARBA00004282"/>
    </source>
</evidence>
<comment type="similarity">
    <text evidence="3">Belongs to the ADIP family.</text>
</comment>
<evidence type="ECO:0000256" key="3">
    <source>
        <dbReference type="ARBA" id="ARBA00009291"/>
    </source>
</evidence>
<dbReference type="GO" id="GO:0035735">
    <property type="term" value="P:intraciliary transport involved in cilium assembly"/>
    <property type="evidence" value="ECO:0007669"/>
    <property type="project" value="TreeGrafter"/>
</dbReference>
<sequence length="761" mass="86712">MPKKLSVKAIKGREKAHPFSRKALQLKRAVLRKDKLEKDESARTTTKQRILDKAAFFKYAVPYDAPVASPSQIHDAVMLYIERHDRDMEKLALETRPGRPRPPKLALLQSLKEHELREYTTGALEIPDLADLENIKTLREWGGGEDSFATIKWARVRQPSGSEGLANGEAADEHGNYIRSVSYYKIAFRRYTALHVDEMLEAQQPEADNNDKAVFDYIARELVAAGFILGSELGKQRDQGDDVHKLIPSYIINSLFLLLQQRQKDADVREELSDRLRRVSTDYDILSTTLSKTKAKVEACEREKDVLQMKIESSEKSLKEMTSQYNSAKEDLRVTKVTLQQTKAQFQHEIRKKEREQEKWKEKQTNSHSTASKGKNDVVNSQQARILNPLRSITNATSSRTNTTSNSQNLHNPNGNSKTKNDDIYAIVIKTYEDREKEVLSENEDLRETLYRIYCMLRDRHAECARLRGDETAADNKDRSAQFRLPLNLARQSLAQLILDAMEGVRHEFQILLDKCGEYEALTSKESENKKEAPPASQIAQVKVDSRELDYLKRQLGECQHIIEEQNRLLNLSLAPDDVNHNSDSNPAYKLLETTQQDVDSQMEELRRQREQLDLERRRFTDAAVKLGVERVTLEREREEFEEGKRMLETQKVLSVMPSTPNWLRPQQHNTQSSSGPPSVPTRIPSGLSGMSPIDRSGMHTSNLSNPSMIKSVLKKDRSYHPLLSQGNGGRSTQTCSDGASLARSEFNSKKVVINENAAVE</sequence>
<dbReference type="InterPro" id="IPR052300">
    <property type="entry name" value="Adhesion_Centrosome_assoc"/>
</dbReference>
<dbReference type="InterPro" id="IPR021622">
    <property type="entry name" value="Afadin/alpha-actinin-bd"/>
</dbReference>
<feature type="region of interest" description="Disordered" evidence="10">
    <location>
        <begin position="660"/>
        <end position="738"/>
    </location>
</feature>
<evidence type="ECO:0000256" key="10">
    <source>
        <dbReference type="SAM" id="MobiDB-lite"/>
    </source>
</evidence>
<comment type="caution">
    <text evidence="11">The sequence shown here is derived from an EMBL/GenBank/DDBJ whole genome shotgun (WGS) entry which is preliminary data.</text>
</comment>
<name>A0A507CP16_9FUNG</name>
<dbReference type="Proteomes" id="UP000317494">
    <property type="component" value="Unassembled WGS sequence"/>
</dbReference>
<feature type="region of interest" description="Disordered" evidence="10">
    <location>
        <begin position="346"/>
        <end position="420"/>
    </location>
</feature>
<evidence type="ECO:0000256" key="2">
    <source>
        <dbReference type="ARBA" id="ARBA00004300"/>
    </source>
</evidence>
<dbReference type="AlphaFoldDB" id="A0A507CP16"/>
<evidence type="ECO:0000256" key="5">
    <source>
        <dbReference type="ARBA" id="ARBA00022889"/>
    </source>
</evidence>